<dbReference type="Pfam" id="PF08711">
    <property type="entry name" value="Med26"/>
    <property type="match status" value="1"/>
</dbReference>
<dbReference type="GO" id="GO:0005634">
    <property type="term" value="C:nucleus"/>
    <property type="evidence" value="ECO:0007669"/>
    <property type="project" value="UniProtKB-SubCell"/>
</dbReference>
<proteinExistence type="inferred from homology"/>
<evidence type="ECO:0000256" key="8">
    <source>
        <dbReference type="ARBA" id="ARBA00037992"/>
    </source>
</evidence>
<comment type="similarity">
    <text evidence="8">Belongs to the IWS1 family.</text>
</comment>
<feature type="compositionally biased region" description="Gly residues" evidence="10">
    <location>
        <begin position="416"/>
        <end position="428"/>
    </location>
</feature>
<dbReference type="InterPro" id="IPR017923">
    <property type="entry name" value="TFIIS_N"/>
</dbReference>
<feature type="compositionally biased region" description="Gly residues" evidence="10">
    <location>
        <begin position="660"/>
        <end position="675"/>
    </location>
</feature>
<keyword evidence="2" id="KW-0507">mRNA processing</keyword>
<evidence type="ECO:0000256" key="1">
    <source>
        <dbReference type="ARBA" id="ARBA00022448"/>
    </source>
</evidence>
<feature type="compositionally biased region" description="Basic and acidic residues" evidence="10">
    <location>
        <begin position="648"/>
        <end position="659"/>
    </location>
</feature>
<dbReference type="GO" id="GO:0006397">
    <property type="term" value="P:mRNA processing"/>
    <property type="evidence" value="ECO:0007669"/>
    <property type="project" value="UniProtKB-KW"/>
</dbReference>
<feature type="compositionally biased region" description="Basic and acidic residues" evidence="10">
    <location>
        <begin position="292"/>
        <end position="303"/>
    </location>
</feature>
<evidence type="ECO:0000256" key="2">
    <source>
        <dbReference type="ARBA" id="ARBA00022664"/>
    </source>
</evidence>
<sequence length="757" mass="82395">MSIRMAGALGLAADLQHQTLKCPMMGQYDQNPAHDHGARHVRVPGPNPRHGLEVARGRRHGRAQALLSLLGREAGRGLEVDPQSPHAREVDLPSLHDPAVDLPSLHDRAVDLPSLHDRAVDLPSLHDHAVDLPSLHDRAVDLPSLHDRAVDLASLDLDQGLEADLLHPEIGLDQEVPLNRALAVVLQQSHVLVAVHGINLDQDPDLDQDPENHDLKVDLLEIPGLVLEVGLQENQNLKVDLPENQGLEVAPPDPGLAAAHQENPARGVDKTSPAKSRSTSKSPKRSKSKSPVNRDRSKSPEKMDVDEDGDRPHSAAGSRASRSRSRSGSRAKSAGRASRSRSRSGSRSRSKSRSRSRSKSRSRSGSRSRSRSGSAKSKSRSRSRSRSRSGSGSPSRRDAKRRRVVRLQSDDEGEAGEGGAEVGAGEESGAGVAVEGGADADADAGGAESSDEGPERGEGAEGGMGGLSDFEAMLARKREERRGRRRRRDIDIINDNDDLIAALLQQMRAAADADRELNRRNQPAVRKVSLLKRAMSQLIKRDLQLAFLEHNVLNVLCDWLAPMPNRALPCLLIRESVLKLLQDFPAIDKSLLKQSGIGKAVMYLYKHPKETKANKERAGRLISEWARPIFNLSTDFKAMTREERQARDEAMAGGRRREGGVAGAGGAAGAGGVGGAPERTLRPGEPGWVARARVPAPSSKDYVVRPKSTCEVDMSRMSKKKMTRYEKQMKKFLDQKRMKGGTRRAVEISIEGRKMAL</sequence>
<keyword evidence="4" id="KW-0805">Transcription regulation</keyword>
<keyword evidence="3" id="KW-0509">mRNA transport</keyword>
<dbReference type="GO" id="GO:0016973">
    <property type="term" value="P:poly(A)+ mRNA export from nucleus"/>
    <property type="evidence" value="ECO:0007669"/>
    <property type="project" value="TreeGrafter"/>
</dbReference>
<dbReference type="OrthoDB" id="21124at2759"/>
<evidence type="ECO:0000259" key="11">
    <source>
        <dbReference type="PROSITE" id="PS51319"/>
    </source>
</evidence>
<dbReference type="EMBL" id="OV170233">
    <property type="protein sequence ID" value="CAH0718655.1"/>
    <property type="molecule type" value="Genomic_DNA"/>
</dbReference>
<evidence type="ECO:0000313" key="13">
    <source>
        <dbReference type="Proteomes" id="UP000838878"/>
    </source>
</evidence>
<keyword evidence="13" id="KW-1185">Reference proteome</keyword>
<evidence type="ECO:0000256" key="7">
    <source>
        <dbReference type="ARBA" id="ARBA00023242"/>
    </source>
</evidence>
<evidence type="ECO:0000256" key="5">
    <source>
        <dbReference type="ARBA" id="ARBA00023163"/>
    </source>
</evidence>
<comment type="subcellular location">
    <subcellularLocation>
        <location evidence="9">Nucleus</location>
    </subcellularLocation>
</comment>
<dbReference type="InterPro" id="IPR035441">
    <property type="entry name" value="TFIIS/LEDGF_dom_sf"/>
</dbReference>
<keyword evidence="7 9" id="KW-0539">Nucleus</keyword>
<dbReference type="PANTHER" id="PTHR46010:SF1">
    <property type="entry name" value="PROTEIN IWS1 HOMOLOG"/>
    <property type="match status" value="1"/>
</dbReference>
<evidence type="ECO:0000256" key="9">
    <source>
        <dbReference type="PROSITE-ProRule" id="PRU00649"/>
    </source>
</evidence>
<protein>
    <recommendedName>
        <fullName evidence="11">TFIIS N-terminal domain-containing protein</fullName>
    </recommendedName>
</protein>
<evidence type="ECO:0000256" key="6">
    <source>
        <dbReference type="ARBA" id="ARBA00023187"/>
    </source>
</evidence>
<dbReference type="GO" id="GO:0008380">
    <property type="term" value="P:RNA splicing"/>
    <property type="evidence" value="ECO:0007669"/>
    <property type="project" value="UniProtKB-KW"/>
</dbReference>
<gene>
    <name evidence="12" type="ORF">BINO364_LOCUS5095</name>
</gene>
<keyword evidence="6" id="KW-0508">mRNA splicing</keyword>
<dbReference type="InterPro" id="IPR051037">
    <property type="entry name" value="RNAPII_TF_IWS1"/>
</dbReference>
<feature type="region of interest" description="Disordered" evidence="10">
    <location>
        <begin position="648"/>
        <end position="680"/>
    </location>
</feature>
<name>A0A8J9V272_9NEOP</name>
<feature type="non-terminal residue" evidence="12">
    <location>
        <position position="757"/>
    </location>
</feature>
<reference evidence="12" key="1">
    <citation type="submission" date="2021-12" db="EMBL/GenBank/DDBJ databases">
        <authorList>
            <person name="Martin H S."/>
        </authorList>
    </citation>
    <scope>NUCLEOTIDE SEQUENCE</scope>
</reference>
<dbReference type="Gene3D" id="1.20.930.10">
    <property type="entry name" value="Conserved domain common to transcription factors TFIIS, elongin A, CRSP70"/>
    <property type="match status" value="1"/>
</dbReference>
<dbReference type="Proteomes" id="UP000838878">
    <property type="component" value="Chromosome 13"/>
</dbReference>
<feature type="compositionally biased region" description="Basic residues" evidence="10">
    <location>
        <begin position="377"/>
        <end position="387"/>
    </location>
</feature>
<keyword evidence="5" id="KW-0804">Transcription</keyword>
<feature type="domain" description="TFIIS N-terminal" evidence="11">
    <location>
        <begin position="554"/>
        <end position="632"/>
    </location>
</feature>
<evidence type="ECO:0000313" key="12">
    <source>
        <dbReference type="EMBL" id="CAH0718655.1"/>
    </source>
</evidence>
<dbReference type="PANTHER" id="PTHR46010">
    <property type="entry name" value="PROTEIN IWS1 HOMOLOG"/>
    <property type="match status" value="1"/>
</dbReference>
<evidence type="ECO:0000256" key="10">
    <source>
        <dbReference type="SAM" id="MobiDB-lite"/>
    </source>
</evidence>
<accession>A0A8J9V272</accession>
<dbReference type="AlphaFoldDB" id="A0A8J9V272"/>
<organism evidence="12 13">
    <name type="scientific">Brenthis ino</name>
    <name type="common">lesser marbled fritillary</name>
    <dbReference type="NCBI Taxonomy" id="405034"/>
    <lineage>
        <taxon>Eukaryota</taxon>
        <taxon>Metazoa</taxon>
        <taxon>Ecdysozoa</taxon>
        <taxon>Arthropoda</taxon>
        <taxon>Hexapoda</taxon>
        <taxon>Insecta</taxon>
        <taxon>Pterygota</taxon>
        <taxon>Neoptera</taxon>
        <taxon>Endopterygota</taxon>
        <taxon>Lepidoptera</taxon>
        <taxon>Glossata</taxon>
        <taxon>Ditrysia</taxon>
        <taxon>Papilionoidea</taxon>
        <taxon>Nymphalidae</taxon>
        <taxon>Heliconiinae</taxon>
        <taxon>Argynnini</taxon>
        <taxon>Brenthis</taxon>
    </lineage>
</organism>
<feature type="compositionally biased region" description="Basic residues" evidence="10">
    <location>
        <begin position="338"/>
        <end position="370"/>
    </location>
</feature>
<feature type="compositionally biased region" description="Low complexity" evidence="10">
    <location>
        <begin position="429"/>
        <end position="448"/>
    </location>
</feature>
<keyword evidence="1" id="KW-0813">Transport</keyword>
<feature type="compositionally biased region" description="Low complexity" evidence="10">
    <location>
        <begin position="270"/>
        <end position="281"/>
    </location>
</feature>
<feature type="region of interest" description="Disordered" evidence="10">
    <location>
        <begin position="245"/>
        <end position="469"/>
    </location>
</feature>
<dbReference type="FunFam" id="1.20.930.10:FF:000001">
    <property type="entry name" value="IWS1, SUPT6H interacting protein"/>
    <property type="match status" value="1"/>
</dbReference>
<evidence type="ECO:0000256" key="4">
    <source>
        <dbReference type="ARBA" id="ARBA00023015"/>
    </source>
</evidence>
<evidence type="ECO:0000256" key="3">
    <source>
        <dbReference type="ARBA" id="ARBA00022816"/>
    </source>
</evidence>
<dbReference type="PROSITE" id="PS51319">
    <property type="entry name" value="TFIIS_N"/>
    <property type="match status" value="1"/>
</dbReference>